<sequence>MRRIIDSHVHIDKFDFTKPIDPTKLPEMEVVPDELVGHLNSSGVEKAVILQHPESAINDTVAQTVASDPDRFRGAMIIPLDERDSLSEMERWRARGLTVIKTDMFGVGRLYPGTQLDSPLFESIYAKAEELGIVMAIDPFWIGEPTYQPEAIGRMVAKYPGVKFVICHLGVCQAQALADPAKREQWQRMTALAAADNVWFDIAAMPDMFDPVEPYPYQGALALIREFTSTYGSHKILFGSDILGELRLGAYQDFIDMYEDSDLFSDKEKDQLFFENADAVYFGA</sequence>
<feature type="domain" description="Amidohydrolase-related" evidence="2">
    <location>
        <begin position="5"/>
        <end position="282"/>
    </location>
</feature>
<evidence type="ECO:0000313" key="3">
    <source>
        <dbReference type="EMBL" id="WNM23597.1"/>
    </source>
</evidence>
<dbReference type="InterPro" id="IPR018228">
    <property type="entry name" value="DNase_TatD-rel_CS"/>
</dbReference>
<dbReference type="InterPro" id="IPR032465">
    <property type="entry name" value="ACMSD"/>
</dbReference>
<keyword evidence="1" id="KW-0456">Lyase</keyword>
<dbReference type="InterPro" id="IPR006680">
    <property type="entry name" value="Amidohydro-rel"/>
</dbReference>
<dbReference type="Proteomes" id="UP001304125">
    <property type="component" value="Chromosome"/>
</dbReference>
<dbReference type="Gene3D" id="3.20.20.140">
    <property type="entry name" value="Metal-dependent hydrolases"/>
    <property type="match status" value="1"/>
</dbReference>
<protein>
    <submittedName>
        <fullName evidence="3">Amidohydrolase family protein</fullName>
    </submittedName>
</protein>
<evidence type="ECO:0000256" key="1">
    <source>
        <dbReference type="ARBA" id="ARBA00023239"/>
    </source>
</evidence>
<dbReference type="GO" id="GO:0016831">
    <property type="term" value="F:carboxy-lyase activity"/>
    <property type="evidence" value="ECO:0007669"/>
    <property type="project" value="InterPro"/>
</dbReference>
<dbReference type="GO" id="GO:0016787">
    <property type="term" value="F:hydrolase activity"/>
    <property type="evidence" value="ECO:0007669"/>
    <property type="project" value="InterPro"/>
</dbReference>
<dbReference type="PANTHER" id="PTHR21240:SF19">
    <property type="entry name" value="CATALYTIC_ HYDROLASE"/>
    <property type="match status" value="1"/>
</dbReference>
<dbReference type="RefSeq" id="WP_313496626.1">
    <property type="nucleotide sequence ID" value="NZ_CP134879.1"/>
</dbReference>
<dbReference type="Pfam" id="PF04909">
    <property type="entry name" value="Amidohydro_2"/>
    <property type="match status" value="1"/>
</dbReference>
<gene>
    <name evidence="3" type="ORF">RN606_09490</name>
</gene>
<keyword evidence="4" id="KW-1185">Reference proteome</keyword>
<proteinExistence type="predicted"/>
<evidence type="ECO:0000313" key="4">
    <source>
        <dbReference type="Proteomes" id="UP001304125"/>
    </source>
</evidence>
<dbReference type="PANTHER" id="PTHR21240">
    <property type="entry name" value="2-AMINO-3-CARBOXYLMUCONATE-6-SEMIALDEHYDE DECARBOXYLASE"/>
    <property type="match status" value="1"/>
</dbReference>
<reference evidence="3 4" key="1">
    <citation type="submission" date="2023-09" db="EMBL/GenBank/DDBJ databases">
        <title>Demequina sp. a novel bacteria isolated from Capsicum annuum.</title>
        <authorList>
            <person name="Humaira Z."/>
            <person name="Lee J."/>
            <person name="Cho D."/>
        </authorList>
    </citation>
    <scope>NUCLEOTIDE SEQUENCE [LARGE SCALE GENOMIC DNA]</scope>
    <source>
        <strain evidence="3 4">OYTSA14</strain>
    </source>
</reference>
<dbReference type="SUPFAM" id="SSF51556">
    <property type="entry name" value="Metallo-dependent hydrolases"/>
    <property type="match status" value="1"/>
</dbReference>
<accession>A0AA96F6A3</accession>
<dbReference type="AlphaFoldDB" id="A0AA96F6A3"/>
<organism evidence="3 4">
    <name type="scientific">Demequina capsici</name>
    <dbReference type="NCBI Taxonomy" id="3075620"/>
    <lineage>
        <taxon>Bacteria</taxon>
        <taxon>Bacillati</taxon>
        <taxon>Actinomycetota</taxon>
        <taxon>Actinomycetes</taxon>
        <taxon>Micrococcales</taxon>
        <taxon>Demequinaceae</taxon>
        <taxon>Demequina</taxon>
    </lineage>
</organism>
<dbReference type="InterPro" id="IPR032466">
    <property type="entry name" value="Metal_Hydrolase"/>
</dbReference>
<dbReference type="PROSITE" id="PS01137">
    <property type="entry name" value="TATD_1"/>
    <property type="match status" value="1"/>
</dbReference>
<name>A0AA96F6A3_9MICO</name>
<dbReference type="EMBL" id="CP134879">
    <property type="protein sequence ID" value="WNM23597.1"/>
    <property type="molecule type" value="Genomic_DNA"/>
</dbReference>
<evidence type="ECO:0000259" key="2">
    <source>
        <dbReference type="Pfam" id="PF04909"/>
    </source>
</evidence>